<evidence type="ECO:0000313" key="1">
    <source>
        <dbReference type="EMBL" id="GAG14245.1"/>
    </source>
</evidence>
<dbReference type="EMBL" id="BARS01037535">
    <property type="protein sequence ID" value="GAG14245.1"/>
    <property type="molecule type" value="Genomic_DNA"/>
</dbReference>
<comment type="caution">
    <text evidence="1">The sequence shown here is derived from an EMBL/GenBank/DDBJ whole genome shotgun (WGS) entry which is preliminary data.</text>
</comment>
<reference evidence="1" key="1">
    <citation type="journal article" date="2014" name="Front. Microbiol.">
        <title>High frequency of phylogenetically diverse reductive dehalogenase-homologous genes in deep subseafloor sedimentary metagenomes.</title>
        <authorList>
            <person name="Kawai M."/>
            <person name="Futagami T."/>
            <person name="Toyoda A."/>
            <person name="Takaki Y."/>
            <person name="Nishi S."/>
            <person name="Hori S."/>
            <person name="Arai W."/>
            <person name="Tsubouchi T."/>
            <person name="Morono Y."/>
            <person name="Uchiyama I."/>
            <person name="Ito T."/>
            <person name="Fujiyama A."/>
            <person name="Inagaki F."/>
            <person name="Takami H."/>
        </authorList>
    </citation>
    <scope>NUCLEOTIDE SEQUENCE</scope>
    <source>
        <strain evidence="1">Expedition CK06-06</strain>
    </source>
</reference>
<accession>X0V7W8</accession>
<dbReference type="AlphaFoldDB" id="X0V7W8"/>
<feature type="non-terminal residue" evidence="1">
    <location>
        <position position="1"/>
    </location>
</feature>
<protein>
    <submittedName>
        <fullName evidence="1">Uncharacterized protein</fullName>
    </submittedName>
</protein>
<proteinExistence type="predicted"/>
<organism evidence="1">
    <name type="scientific">marine sediment metagenome</name>
    <dbReference type="NCBI Taxonomy" id="412755"/>
    <lineage>
        <taxon>unclassified sequences</taxon>
        <taxon>metagenomes</taxon>
        <taxon>ecological metagenomes</taxon>
    </lineage>
</organism>
<gene>
    <name evidence="1" type="ORF">S01H1_57549</name>
</gene>
<name>X0V7W8_9ZZZZ</name>
<sequence length="145" mass="16591">LIEQKMIVPGSKQKYQARWYKVVMRTLEERREILKSTPKGVADGPTTEVVFWSPSTATVEWQTVSSEYANDLSKCKQCGSVFDPTLGKHPLVPAQCVACYIKDKIEIHGPGESRQIHLELEYGEYDWTVEKANEFLNSFKNHVEI</sequence>